<feature type="non-terminal residue" evidence="1">
    <location>
        <position position="97"/>
    </location>
</feature>
<evidence type="ECO:0000313" key="1">
    <source>
        <dbReference type="EMBL" id="PIU28781.1"/>
    </source>
</evidence>
<evidence type="ECO:0000313" key="2">
    <source>
        <dbReference type="Proteomes" id="UP000231669"/>
    </source>
</evidence>
<reference evidence="2" key="1">
    <citation type="submission" date="2017-09" db="EMBL/GenBank/DDBJ databases">
        <title>Depth-based differentiation of microbial function through sediment-hosted aquifers and enrichment of novel symbionts in the deep terrestrial subsurface.</title>
        <authorList>
            <person name="Probst A.J."/>
            <person name="Ladd B."/>
            <person name="Jarett J.K."/>
            <person name="Geller-Mcgrath D.E."/>
            <person name="Sieber C.M.K."/>
            <person name="Emerson J.B."/>
            <person name="Anantharaman K."/>
            <person name="Thomas B.C."/>
            <person name="Malmstrom R."/>
            <person name="Stieglmeier M."/>
            <person name="Klingl A."/>
            <person name="Woyke T."/>
            <person name="Ryan C.M."/>
            <person name="Banfield J.F."/>
        </authorList>
    </citation>
    <scope>NUCLEOTIDE SEQUENCE [LARGE SCALE GENOMIC DNA]</scope>
</reference>
<accession>A0A2M6YF78</accession>
<comment type="caution">
    <text evidence="1">The sequence shown here is derived from an EMBL/GenBank/DDBJ whole genome shotgun (WGS) entry which is preliminary data.</text>
</comment>
<proteinExistence type="predicted"/>
<dbReference type="EMBL" id="PEXE01000009">
    <property type="protein sequence ID" value="PIU28781.1"/>
    <property type="molecule type" value="Genomic_DNA"/>
</dbReference>
<gene>
    <name evidence="1" type="ORF">COT08_00460</name>
</gene>
<name>A0A2M6YF78_9BACT</name>
<sequence>MPEDTLERVGLGQEIPVKVNRLLEREKLELLQTRLQVTVEQKRAGVKGKAEWFFARSKEEPSRLMVIWTGKGNNFRPRAIKVAVYDVIKCQDTGTLR</sequence>
<organism evidence="1 2">
    <name type="scientific">Candidatus Woesebacteria bacterium CG07_land_8_20_14_0_80_44_9</name>
    <dbReference type="NCBI Taxonomy" id="1975058"/>
    <lineage>
        <taxon>Bacteria</taxon>
        <taxon>Candidatus Woeseibacteriota</taxon>
    </lineage>
</organism>
<dbReference type="Proteomes" id="UP000231669">
    <property type="component" value="Unassembled WGS sequence"/>
</dbReference>
<dbReference type="AlphaFoldDB" id="A0A2M6YF78"/>
<protein>
    <submittedName>
        <fullName evidence="1">Uncharacterized protein</fullName>
    </submittedName>
</protein>